<dbReference type="EMBL" id="GU474895">
    <property type="protein sequence ID" value="ADI18628.1"/>
    <property type="molecule type" value="Genomic_DNA"/>
</dbReference>
<feature type="domain" description="Helix-turn-helix" evidence="1">
    <location>
        <begin position="17"/>
        <end position="66"/>
    </location>
</feature>
<dbReference type="InterPro" id="IPR010093">
    <property type="entry name" value="SinI_DNA-bd"/>
</dbReference>
<organism evidence="2">
    <name type="scientific">uncultured Rhodospirillales bacterium HF4000_24M03</name>
    <dbReference type="NCBI Taxonomy" id="710788"/>
    <lineage>
        <taxon>Bacteria</taxon>
        <taxon>Pseudomonadati</taxon>
        <taxon>Pseudomonadota</taxon>
        <taxon>Alphaproteobacteria</taxon>
        <taxon>Rhodospirillales</taxon>
        <taxon>environmental samples</taxon>
    </lineage>
</organism>
<name>E0XW37_9PROT</name>
<dbReference type="InterPro" id="IPR009061">
    <property type="entry name" value="DNA-bd_dom_put_sf"/>
</dbReference>
<accession>E0XW37</accession>
<evidence type="ECO:0000313" key="2">
    <source>
        <dbReference type="EMBL" id="ADI18628.1"/>
    </source>
</evidence>
<reference evidence="2" key="1">
    <citation type="journal article" date="2011" name="Environ. Microbiol.">
        <title>Time-series analyses of Monterey Bay coastal microbial picoplankton using a 'genome proxy' microarray.</title>
        <authorList>
            <person name="Rich V.I."/>
            <person name="Pham V.D."/>
            <person name="Eppley J."/>
            <person name="Shi Y."/>
            <person name="DeLong E.F."/>
        </authorList>
    </citation>
    <scope>NUCLEOTIDE SEQUENCE</scope>
</reference>
<protein>
    <recommendedName>
        <fullName evidence="1">Helix-turn-helix domain-containing protein</fullName>
    </recommendedName>
</protein>
<dbReference type="Pfam" id="PF12728">
    <property type="entry name" value="HTH_17"/>
    <property type="match status" value="1"/>
</dbReference>
<dbReference type="InterPro" id="IPR041657">
    <property type="entry name" value="HTH_17"/>
</dbReference>
<dbReference type="AlphaFoldDB" id="E0XW37"/>
<dbReference type="GO" id="GO:0003677">
    <property type="term" value="F:DNA binding"/>
    <property type="evidence" value="ECO:0007669"/>
    <property type="project" value="InterPro"/>
</dbReference>
<dbReference type="Gene3D" id="1.10.1660.10">
    <property type="match status" value="1"/>
</dbReference>
<sequence>MRNKTMSRQHPTPLEQLLTIPEAAELCRVSDKTVRRWIKSTELPAARLGNQWRIRPKDLQHFIRSRLN</sequence>
<evidence type="ECO:0000259" key="1">
    <source>
        <dbReference type="Pfam" id="PF12728"/>
    </source>
</evidence>
<dbReference type="SUPFAM" id="SSF46955">
    <property type="entry name" value="Putative DNA-binding domain"/>
    <property type="match status" value="1"/>
</dbReference>
<proteinExistence type="predicted"/>
<dbReference type="NCBIfam" id="TIGR01764">
    <property type="entry name" value="excise"/>
    <property type="match status" value="1"/>
</dbReference>